<dbReference type="PANTHER" id="PTHR30629">
    <property type="entry name" value="PROPHAGE INTEGRASE"/>
    <property type="match status" value="1"/>
</dbReference>
<dbReference type="PATRIC" id="fig|38307.3.peg.1829"/>
<proteinExistence type="inferred from homology"/>
<evidence type="ECO:0000313" key="7">
    <source>
        <dbReference type="Proteomes" id="UP000077786"/>
    </source>
</evidence>
<dbReference type="GO" id="GO:0006310">
    <property type="term" value="P:DNA recombination"/>
    <property type="evidence" value="ECO:0007669"/>
    <property type="project" value="UniProtKB-KW"/>
</dbReference>
<gene>
    <name evidence="6" type="ORF">A0123_01769</name>
</gene>
<dbReference type="InterPro" id="IPR013762">
    <property type="entry name" value="Integrase-like_cat_sf"/>
</dbReference>
<dbReference type="Gene3D" id="1.10.443.10">
    <property type="entry name" value="Intergrase catalytic core"/>
    <property type="match status" value="1"/>
</dbReference>
<dbReference type="Pfam" id="PF00589">
    <property type="entry name" value="Phage_integrase"/>
    <property type="match status" value="1"/>
</dbReference>
<dbReference type="InterPro" id="IPR050808">
    <property type="entry name" value="Phage_Integrase"/>
</dbReference>
<dbReference type="RefSeq" id="WP_064274513.1">
    <property type="nucleotide sequence ID" value="NZ_LUTU01000007.1"/>
</dbReference>
<evidence type="ECO:0000259" key="5">
    <source>
        <dbReference type="PROSITE" id="PS51898"/>
    </source>
</evidence>
<dbReference type="Gene3D" id="1.10.150.130">
    <property type="match status" value="1"/>
</dbReference>
<name>A0A1B6VL89_9PROT</name>
<dbReference type="InterPro" id="IPR002104">
    <property type="entry name" value="Integrase_catalytic"/>
</dbReference>
<dbReference type="PANTHER" id="PTHR30629:SF2">
    <property type="entry name" value="PROPHAGE INTEGRASE INTS-RELATED"/>
    <property type="match status" value="1"/>
</dbReference>
<dbReference type="Proteomes" id="UP000077786">
    <property type="component" value="Unassembled WGS sequence"/>
</dbReference>
<dbReference type="GO" id="GO:0015074">
    <property type="term" value="P:DNA integration"/>
    <property type="evidence" value="ECO:0007669"/>
    <property type="project" value="UniProtKB-KW"/>
</dbReference>
<dbReference type="OrthoDB" id="7873969at2"/>
<dbReference type="InterPro" id="IPR011010">
    <property type="entry name" value="DNA_brk_join_enz"/>
</dbReference>
<dbReference type="PROSITE" id="PS51898">
    <property type="entry name" value="TYR_RECOMBINASE"/>
    <property type="match status" value="1"/>
</dbReference>
<evidence type="ECO:0000256" key="1">
    <source>
        <dbReference type="ARBA" id="ARBA00008857"/>
    </source>
</evidence>
<evidence type="ECO:0000256" key="3">
    <source>
        <dbReference type="ARBA" id="ARBA00023125"/>
    </source>
</evidence>
<dbReference type="SUPFAM" id="SSF56349">
    <property type="entry name" value="DNA breaking-rejoining enzymes"/>
    <property type="match status" value="1"/>
</dbReference>
<dbReference type="AlphaFoldDB" id="A0A1B6VL89"/>
<organism evidence="6 7">
    <name type="scientific">Gluconobacter cerinus</name>
    <dbReference type="NCBI Taxonomy" id="38307"/>
    <lineage>
        <taxon>Bacteria</taxon>
        <taxon>Pseudomonadati</taxon>
        <taxon>Pseudomonadota</taxon>
        <taxon>Alphaproteobacteria</taxon>
        <taxon>Acetobacterales</taxon>
        <taxon>Acetobacteraceae</taxon>
        <taxon>Gluconobacter</taxon>
    </lineage>
</organism>
<reference evidence="6 7" key="1">
    <citation type="submission" date="2016-03" db="EMBL/GenBank/DDBJ databases">
        <title>Draft genome sequence of Gluconobacter cerinus strain CECT 9110.</title>
        <authorList>
            <person name="Sainz F."/>
            <person name="Mas A."/>
            <person name="Torija M.J."/>
        </authorList>
    </citation>
    <scope>NUCLEOTIDE SEQUENCE [LARGE SCALE GENOMIC DNA]</scope>
    <source>
        <strain evidence="6 7">CECT 9110</strain>
    </source>
</reference>
<keyword evidence="4" id="KW-0233">DNA recombination</keyword>
<feature type="domain" description="Tyr recombinase" evidence="5">
    <location>
        <begin position="122"/>
        <end position="302"/>
    </location>
</feature>
<keyword evidence="3" id="KW-0238">DNA-binding</keyword>
<protein>
    <submittedName>
        <fullName evidence="6">Integrase</fullName>
    </submittedName>
</protein>
<sequence length="309" mass="34133">MKSSKERVVKKRLADGTVREYRYPAIKSAEPAPTQTVGALLRAYQYSPEFRALAKQSQRTYLIHIRHIEVLGNIDITLLKRKSVLSMRDALAVTSGPSTANMTVKVLVSILNWGIDREWLVSNPAARIKKLQTGHLLAWTAAEADFAEARFPEHLRRLIVLARYTGQRRSDLVGLLWSAYNGATIRVAQQKTKTVLMIPVHPKLKVELDAWKREAQSVHILTSKSGLPLHAGTATNTVMALTRALGMREGLNIHGLRKLAAAELANAGCSMHEIAAITGHKSLNMISLYTASASQENMAISAVKKWGET</sequence>
<evidence type="ECO:0000256" key="4">
    <source>
        <dbReference type="ARBA" id="ARBA00023172"/>
    </source>
</evidence>
<evidence type="ECO:0000313" key="6">
    <source>
        <dbReference type="EMBL" id="OAJ67727.1"/>
    </source>
</evidence>
<dbReference type="EMBL" id="LUTU01000007">
    <property type="protein sequence ID" value="OAJ67727.1"/>
    <property type="molecule type" value="Genomic_DNA"/>
</dbReference>
<comment type="caution">
    <text evidence="6">The sequence shown here is derived from an EMBL/GenBank/DDBJ whole genome shotgun (WGS) entry which is preliminary data.</text>
</comment>
<accession>A0A1B6VL89</accession>
<comment type="similarity">
    <text evidence="1">Belongs to the 'phage' integrase family.</text>
</comment>
<dbReference type="GO" id="GO:0003677">
    <property type="term" value="F:DNA binding"/>
    <property type="evidence" value="ECO:0007669"/>
    <property type="project" value="UniProtKB-KW"/>
</dbReference>
<dbReference type="InterPro" id="IPR010998">
    <property type="entry name" value="Integrase_recombinase_N"/>
</dbReference>
<evidence type="ECO:0000256" key="2">
    <source>
        <dbReference type="ARBA" id="ARBA00022908"/>
    </source>
</evidence>
<keyword evidence="2" id="KW-0229">DNA integration</keyword>